<name>A0ACA9NVB5_9GLOM</name>
<dbReference type="Proteomes" id="UP000789702">
    <property type="component" value="Unassembled WGS sequence"/>
</dbReference>
<reference evidence="1" key="1">
    <citation type="submission" date="2021-06" db="EMBL/GenBank/DDBJ databases">
        <authorList>
            <person name="Kallberg Y."/>
            <person name="Tangrot J."/>
            <person name="Rosling A."/>
        </authorList>
    </citation>
    <scope>NUCLEOTIDE SEQUENCE</scope>
    <source>
        <strain evidence="1">IL203A</strain>
    </source>
</reference>
<sequence length="44" mass="5350">MTHHITSAYNFCRVKKIQYDGVKPCYQCEKRNIECIYEEYCKNV</sequence>
<dbReference type="EMBL" id="CAJVPU010020675">
    <property type="protein sequence ID" value="CAG8677798.1"/>
    <property type="molecule type" value="Genomic_DNA"/>
</dbReference>
<proteinExistence type="predicted"/>
<evidence type="ECO:0000313" key="1">
    <source>
        <dbReference type="EMBL" id="CAG8677798.1"/>
    </source>
</evidence>
<evidence type="ECO:0000313" key="2">
    <source>
        <dbReference type="Proteomes" id="UP000789702"/>
    </source>
</evidence>
<feature type="non-terminal residue" evidence="1">
    <location>
        <position position="44"/>
    </location>
</feature>
<protein>
    <submittedName>
        <fullName evidence="1">5676_t:CDS:1</fullName>
    </submittedName>
</protein>
<keyword evidence="2" id="KW-1185">Reference proteome</keyword>
<organism evidence="1 2">
    <name type="scientific">Dentiscutata heterogama</name>
    <dbReference type="NCBI Taxonomy" id="1316150"/>
    <lineage>
        <taxon>Eukaryota</taxon>
        <taxon>Fungi</taxon>
        <taxon>Fungi incertae sedis</taxon>
        <taxon>Mucoromycota</taxon>
        <taxon>Glomeromycotina</taxon>
        <taxon>Glomeromycetes</taxon>
        <taxon>Diversisporales</taxon>
        <taxon>Gigasporaceae</taxon>
        <taxon>Dentiscutata</taxon>
    </lineage>
</organism>
<accession>A0ACA9NVB5</accession>
<comment type="caution">
    <text evidence="1">The sequence shown here is derived from an EMBL/GenBank/DDBJ whole genome shotgun (WGS) entry which is preliminary data.</text>
</comment>
<gene>
    <name evidence="1" type="ORF">DHETER_LOCUS10488</name>
</gene>